<gene>
    <name evidence="2" type="ORF">GCM10011387_18340</name>
</gene>
<dbReference type="Proteomes" id="UP000651668">
    <property type="component" value="Unassembled WGS sequence"/>
</dbReference>
<keyword evidence="1" id="KW-1133">Transmembrane helix</keyword>
<dbReference type="PANTHER" id="PTHR32309">
    <property type="entry name" value="TYROSINE-PROTEIN KINASE"/>
    <property type="match status" value="1"/>
</dbReference>
<feature type="transmembrane region" description="Helical" evidence="1">
    <location>
        <begin position="29"/>
        <end position="49"/>
    </location>
</feature>
<dbReference type="GO" id="GO:0005886">
    <property type="term" value="C:plasma membrane"/>
    <property type="evidence" value="ECO:0007669"/>
    <property type="project" value="TreeGrafter"/>
</dbReference>
<dbReference type="GO" id="GO:0004713">
    <property type="term" value="F:protein tyrosine kinase activity"/>
    <property type="evidence" value="ECO:0007669"/>
    <property type="project" value="TreeGrafter"/>
</dbReference>
<organism evidence="2 3">
    <name type="scientific">Pedobacter quisquiliarum</name>
    <dbReference type="NCBI Taxonomy" id="1834438"/>
    <lineage>
        <taxon>Bacteria</taxon>
        <taxon>Pseudomonadati</taxon>
        <taxon>Bacteroidota</taxon>
        <taxon>Sphingobacteriia</taxon>
        <taxon>Sphingobacteriales</taxon>
        <taxon>Sphingobacteriaceae</taxon>
        <taxon>Pedobacter</taxon>
    </lineage>
</organism>
<feature type="transmembrane region" description="Helical" evidence="1">
    <location>
        <begin position="321"/>
        <end position="341"/>
    </location>
</feature>
<dbReference type="RefSeq" id="WP_188626582.1">
    <property type="nucleotide sequence ID" value="NZ_BMIL01000005.1"/>
</dbReference>
<accession>A0A916U9S7</accession>
<dbReference type="InterPro" id="IPR050445">
    <property type="entry name" value="Bact_polysacc_biosynth/exp"/>
</dbReference>
<dbReference type="AlphaFoldDB" id="A0A916U9S7"/>
<sequence>MNGQDVQEITLNDLVLKLYEWYSYLKSRWLLLVLAGTVGITLGYTYAFLKKPRYEAVATFALEDSGSSGSIGQYAGLASMIGLDIGGGGGGIFQGDNIIELYKSRAMIQQTLLSVANFDGKNQLLVERYLAFNGLEKDPDGKPHPDFQVPANQRFSRVQDSLLGEVVNRISTENLMVAKPDKKSSVIRVQFTSKDELFAKTFTDYIIQNVSDYYVTSKTKKSSRNVAVLQRQTDSVRRMLNGNITQIATSVDANPNPNLARQVLRVPSQRRQIDAEANKAILVELVKNLELSKIALLKETPLIQVVDVPILPLKKVVPGKLSCMFIGGFVLVMLTAVTLLLRRGLKSIVG</sequence>
<name>A0A916U9S7_9SPHI</name>
<evidence type="ECO:0008006" key="4">
    <source>
        <dbReference type="Google" id="ProtNLM"/>
    </source>
</evidence>
<evidence type="ECO:0000256" key="1">
    <source>
        <dbReference type="SAM" id="Phobius"/>
    </source>
</evidence>
<dbReference type="PANTHER" id="PTHR32309:SF13">
    <property type="entry name" value="FERRIC ENTEROBACTIN TRANSPORT PROTEIN FEPE"/>
    <property type="match status" value="1"/>
</dbReference>
<dbReference type="EMBL" id="BMIL01000005">
    <property type="protein sequence ID" value="GGC65029.1"/>
    <property type="molecule type" value="Genomic_DNA"/>
</dbReference>
<reference evidence="2" key="2">
    <citation type="submission" date="2020-09" db="EMBL/GenBank/DDBJ databases">
        <authorList>
            <person name="Sun Q."/>
            <person name="Zhou Y."/>
        </authorList>
    </citation>
    <scope>NUCLEOTIDE SEQUENCE</scope>
    <source>
        <strain evidence="2">CGMCC 1.15343</strain>
    </source>
</reference>
<protein>
    <recommendedName>
        <fullName evidence="4">Chain length determinant protein</fullName>
    </recommendedName>
</protein>
<evidence type="ECO:0000313" key="3">
    <source>
        <dbReference type="Proteomes" id="UP000651668"/>
    </source>
</evidence>
<comment type="caution">
    <text evidence="2">The sequence shown here is derived from an EMBL/GenBank/DDBJ whole genome shotgun (WGS) entry which is preliminary data.</text>
</comment>
<proteinExistence type="predicted"/>
<keyword evidence="3" id="KW-1185">Reference proteome</keyword>
<evidence type="ECO:0000313" key="2">
    <source>
        <dbReference type="EMBL" id="GGC65029.1"/>
    </source>
</evidence>
<keyword evidence="1" id="KW-0812">Transmembrane</keyword>
<reference evidence="2" key="1">
    <citation type="journal article" date="2014" name="Int. J. Syst. Evol. Microbiol.">
        <title>Complete genome sequence of Corynebacterium casei LMG S-19264T (=DSM 44701T), isolated from a smear-ripened cheese.</title>
        <authorList>
            <consortium name="US DOE Joint Genome Institute (JGI-PGF)"/>
            <person name="Walter F."/>
            <person name="Albersmeier A."/>
            <person name="Kalinowski J."/>
            <person name="Ruckert C."/>
        </authorList>
    </citation>
    <scope>NUCLEOTIDE SEQUENCE</scope>
    <source>
        <strain evidence="2">CGMCC 1.15343</strain>
    </source>
</reference>
<keyword evidence="1" id="KW-0472">Membrane</keyword>